<dbReference type="Proteomes" id="UP000756346">
    <property type="component" value="Unassembled WGS sequence"/>
</dbReference>
<reference evidence="2" key="1">
    <citation type="journal article" date="2021" name="Nat. Commun.">
        <title>Genetic determinants of endophytism in the Arabidopsis root mycobiome.</title>
        <authorList>
            <person name="Mesny F."/>
            <person name="Miyauchi S."/>
            <person name="Thiergart T."/>
            <person name="Pickel B."/>
            <person name="Atanasova L."/>
            <person name="Karlsson M."/>
            <person name="Huettel B."/>
            <person name="Barry K.W."/>
            <person name="Haridas S."/>
            <person name="Chen C."/>
            <person name="Bauer D."/>
            <person name="Andreopoulos W."/>
            <person name="Pangilinan J."/>
            <person name="LaButti K."/>
            <person name="Riley R."/>
            <person name="Lipzen A."/>
            <person name="Clum A."/>
            <person name="Drula E."/>
            <person name="Henrissat B."/>
            <person name="Kohler A."/>
            <person name="Grigoriev I.V."/>
            <person name="Martin F.M."/>
            <person name="Hacquard S."/>
        </authorList>
    </citation>
    <scope>NUCLEOTIDE SEQUENCE</scope>
    <source>
        <strain evidence="2">MPI-CAGE-CH-0230</strain>
    </source>
</reference>
<comment type="caution">
    <text evidence="2">The sequence shown here is derived from an EMBL/GenBank/DDBJ whole genome shotgun (WGS) entry which is preliminary data.</text>
</comment>
<dbReference type="GeneID" id="70191347"/>
<dbReference type="AlphaFoldDB" id="A0A9P8YED6"/>
<evidence type="ECO:0000256" key="1">
    <source>
        <dbReference type="SAM" id="MobiDB-lite"/>
    </source>
</evidence>
<gene>
    <name evidence="2" type="ORF">B0I36DRAFT_405952</name>
</gene>
<proteinExistence type="predicted"/>
<accession>A0A9P8YED6</accession>
<dbReference type="RefSeq" id="XP_046015504.1">
    <property type="nucleotide sequence ID" value="XM_046161801.1"/>
</dbReference>
<keyword evidence="3" id="KW-1185">Reference proteome</keyword>
<organism evidence="2 3">
    <name type="scientific">Microdochium trichocladiopsis</name>
    <dbReference type="NCBI Taxonomy" id="1682393"/>
    <lineage>
        <taxon>Eukaryota</taxon>
        <taxon>Fungi</taxon>
        <taxon>Dikarya</taxon>
        <taxon>Ascomycota</taxon>
        <taxon>Pezizomycotina</taxon>
        <taxon>Sordariomycetes</taxon>
        <taxon>Xylariomycetidae</taxon>
        <taxon>Xylariales</taxon>
        <taxon>Microdochiaceae</taxon>
        <taxon>Microdochium</taxon>
    </lineage>
</organism>
<feature type="compositionally biased region" description="Low complexity" evidence="1">
    <location>
        <begin position="161"/>
        <end position="183"/>
    </location>
</feature>
<dbReference type="EMBL" id="JAGTJQ010000003">
    <property type="protein sequence ID" value="KAH7035411.1"/>
    <property type="molecule type" value="Genomic_DNA"/>
</dbReference>
<evidence type="ECO:0000313" key="3">
    <source>
        <dbReference type="Proteomes" id="UP000756346"/>
    </source>
</evidence>
<protein>
    <submittedName>
        <fullName evidence="2">Uncharacterized protein</fullName>
    </submittedName>
</protein>
<evidence type="ECO:0000313" key="2">
    <source>
        <dbReference type="EMBL" id="KAH7035411.1"/>
    </source>
</evidence>
<name>A0A9P8YED6_9PEZI</name>
<sequence>MPSAVPEFALWWCFAKPVFSCHKQPWAFGRGLGLILDGPRTPIRHWLERGHSALVVGIRSRLALVGRAVCWSALEIPLKPELPPHGISASAANNNWILFVSEEVDGPMMDGALLFLWDGSRRLRTTVEPRRPMQPELAESVPMGGFDVQSSSYTSGCESASFGSFNSNPSSPGSTGTRSTFRRLPSPWSTTPQSP</sequence>
<feature type="region of interest" description="Disordered" evidence="1">
    <location>
        <begin position="151"/>
        <end position="195"/>
    </location>
</feature>